<dbReference type="AlphaFoldDB" id="A0A8I0Q4L0"/>
<dbReference type="GO" id="GO:0003677">
    <property type="term" value="F:DNA binding"/>
    <property type="evidence" value="ECO:0007669"/>
    <property type="project" value="InterPro"/>
</dbReference>
<evidence type="ECO:0000313" key="3">
    <source>
        <dbReference type="Proteomes" id="UP000650477"/>
    </source>
</evidence>
<dbReference type="InterPro" id="IPR001387">
    <property type="entry name" value="Cro/C1-type_HTH"/>
</dbReference>
<dbReference type="PANTHER" id="PTHR33516">
    <property type="entry name" value="LEXA REPRESSOR"/>
    <property type="match status" value="1"/>
</dbReference>
<dbReference type="PROSITE" id="PS50943">
    <property type="entry name" value="HTH_CROC1"/>
    <property type="match status" value="1"/>
</dbReference>
<evidence type="ECO:0000259" key="1">
    <source>
        <dbReference type="PROSITE" id="PS50943"/>
    </source>
</evidence>
<dbReference type="InterPro" id="IPR036286">
    <property type="entry name" value="LexA/Signal_pep-like_sf"/>
</dbReference>
<dbReference type="EMBL" id="PKLF01000056">
    <property type="protein sequence ID" value="MBE8614819.1"/>
    <property type="molecule type" value="Genomic_DNA"/>
</dbReference>
<proteinExistence type="predicted"/>
<sequence>MNTLGERIKFRRRQLKMTQRDVAERVGISASAVTQWESDSTGVSSESLLKLSSVLRCSPQWLLLGEGELDLPFPPYGNSYAQIPVISWVQAGYWTEVINQPDTHSLKYIDTSAKVSANAFALIVKGQSMTSTSGELSIPEGAIVVVEPEFGFVDDMNNKIIIAQLSESNEATIKKFIIDGPNRYLAPLNPQFNPIPVNGNCRLIGQVKQIIINLD</sequence>
<dbReference type="CDD" id="cd06529">
    <property type="entry name" value="S24_LexA-like"/>
    <property type="match status" value="1"/>
</dbReference>
<comment type="caution">
    <text evidence="2">The sequence shown here is derived from an EMBL/GenBank/DDBJ whole genome shotgun (WGS) entry which is preliminary data.</text>
</comment>
<reference evidence="2" key="1">
    <citation type="submission" date="2017-12" db="EMBL/GenBank/DDBJ databases">
        <title>Genome sequencing and analysis.</title>
        <authorList>
            <person name="Huang Y.-T."/>
        </authorList>
    </citation>
    <scope>NUCLEOTIDE SEQUENCE</scope>
    <source>
        <strain evidence="2">VGH116</strain>
    </source>
</reference>
<dbReference type="InterPro" id="IPR010982">
    <property type="entry name" value="Lambda_DNA-bd_dom_sf"/>
</dbReference>
<dbReference type="InterPro" id="IPR039418">
    <property type="entry name" value="LexA-like"/>
</dbReference>
<dbReference type="InterPro" id="IPR015927">
    <property type="entry name" value="Peptidase_S24_S26A/B/C"/>
</dbReference>
<dbReference type="CDD" id="cd00093">
    <property type="entry name" value="HTH_XRE"/>
    <property type="match status" value="1"/>
</dbReference>
<evidence type="ECO:0000313" key="2">
    <source>
        <dbReference type="EMBL" id="MBE8614819.1"/>
    </source>
</evidence>
<dbReference type="PANTHER" id="PTHR33516:SF2">
    <property type="entry name" value="LEXA REPRESSOR-RELATED"/>
    <property type="match status" value="1"/>
</dbReference>
<dbReference type="Pfam" id="PF00717">
    <property type="entry name" value="Peptidase_S24"/>
    <property type="match status" value="1"/>
</dbReference>
<accession>A0A8I0Q4L0</accession>
<dbReference type="Gene3D" id="2.10.109.10">
    <property type="entry name" value="Umud Fragment, subunit A"/>
    <property type="match status" value="1"/>
</dbReference>
<gene>
    <name evidence="2" type="ORF">CYG68_21090</name>
</gene>
<dbReference type="RefSeq" id="WP_193830536.1">
    <property type="nucleotide sequence ID" value="NZ_CAXOSG010000052.1"/>
</dbReference>
<dbReference type="SUPFAM" id="SSF51306">
    <property type="entry name" value="LexA/Signal peptidase"/>
    <property type="match status" value="1"/>
</dbReference>
<protein>
    <submittedName>
        <fullName evidence="2">LexA family transcriptional repressor</fullName>
    </submittedName>
</protein>
<name>A0A8I0Q4L0_MORMO</name>
<dbReference type="Pfam" id="PF01381">
    <property type="entry name" value="HTH_3"/>
    <property type="match status" value="1"/>
</dbReference>
<feature type="domain" description="HTH cro/C1-type" evidence="1">
    <location>
        <begin position="8"/>
        <end position="62"/>
    </location>
</feature>
<organism evidence="2 3">
    <name type="scientific">Morganella morganii</name>
    <name type="common">Proteus morganii</name>
    <dbReference type="NCBI Taxonomy" id="582"/>
    <lineage>
        <taxon>Bacteria</taxon>
        <taxon>Pseudomonadati</taxon>
        <taxon>Pseudomonadota</taxon>
        <taxon>Gammaproteobacteria</taxon>
        <taxon>Enterobacterales</taxon>
        <taxon>Morganellaceae</taxon>
        <taxon>Morganella</taxon>
    </lineage>
</organism>
<dbReference type="Gene3D" id="1.10.260.40">
    <property type="entry name" value="lambda repressor-like DNA-binding domains"/>
    <property type="match status" value="1"/>
</dbReference>
<dbReference type="InterPro" id="IPR050077">
    <property type="entry name" value="LexA_repressor"/>
</dbReference>
<dbReference type="SUPFAM" id="SSF47413">
    <property type="entry name" value="lambda repressor-like DNA-binding domains"/>
    <property type="match status" value="1"/>
</dbReference>
<dbReference type="Proteomes" id="UP000650477">
    <property type="component" value="Unassembled WGS sequence"/>
</dbReference>
<dbReference type="SMART" id="SM00530">
    <property type="entry name" value="HTH_XRE"/>
    <property type="match status" value="1"/>
</dbReference>